<reference evidence="2 3" key="1">
    <citation type="submission" date="2024-01" db="EMBL/GenBank/DDBJ databases">
        <title>The complete chloroplast genome sequence of Lithospermum erythrorhizon: insights into the phylogenetic relationship among Boraginaceae species and the maternal lineages of purple gromwells.</title>
        <authorList>
            <person name="Okada T."/>
            <person name="Watanabe K."/>
        </authorList>
    </citation>
    <scope>NUCLEOTIDE SEQUENCE [LARGE SCALE GENOMIC DNA]</scope>
</reference>
<dbReference type="Proteomes" id="UP001454036">
    <property type="component" value="Unassembled WGS sequence"/>
</dbReference>
<sequence length="190" mass="21972">MGRFRPESSFPSSNTNLELQLLTSTPMSTSFPANQETNHHTTPELQLSIGSSYFEKRNELDPEKLLSRNVRKWCISNHEKASNYALSSRVKEQAKEHLKLAMAEKEYAEEARRQAKWQIELAEEEFENAKRIRQQAQEELQRAQALREHAIKKVGSNYLQITCYSCKQKFEAAVVNYNNTSTSSIQENED</sequence>
<feature type="coiled-coil region" evidence="1">
    <location>
        <begin position="91"/>
        <end position="153"/>
    </location>
</feature>
<keyword evidence="3" id="KW-1185">Reference proteome</keyword>
<dbReference type="PANTHER" id="PTHR34946:SF8">
    <property type="entry name" value="ZINC FINGER PROTEIN SHOOT GRAVITROPISM 5"/>
    <property type="match status" value="1"/>
</dbReference>
<dbReference type="AlphaFoldDB" id="A0AAV3RZI6"/>
<evidence type="ECO:0000256" key="1">
    <source>
        <dbReference type="SAM" id="Coils"/>
    </source>
</evidence>
<evidence type="ECO:0000313" key="3">
    <source>
        <dbReference type="Proteomes" id="UP001454036"/>
    </source>
</evidence>
<accession>A0AAV3RZI6</accession>
<organism evidence="2 3">
    <name type="scientific">Lithospermum erythrorhizon</name>
    <name type="common">Purple gromwell</name>
    <name type="synonym">Lithospermum officinale var. erythrorhizon</name>
    <dbReference type="NCBI Taxonomy" id="34254"/>
    <lineage>
        <taxon>Eukaryota</taxon>
        <taxon>Viridiplantae</taxon>
        <taxon>Streptophyta</taxon>
        <taxon>Embryophyta</taxon>
        <taxon>Tracheophyta</taxon>
        <taxon>Spermatophyta</taxon>
        <taxon>Magnoliopsida</taxon>
        <taxon>eudicotyledons</taxon>
        <taxon>Gunneridae</taxon>
        <taxon>Pentapetalae</taxon>
        <taxon>asterids</taxon>
        <taxon>lamiids</taxon>
        <taxon>Boraginales</taxon>
        <taxon>Boraginaceae</taxon>
        <taxon>Boraginoideae</taxon>
        <taxon>Lithospermeae</taxon>
        <taxon>Lithospermum</taxon>
    </lineage>
</organism>
<gene>
    <name evidence="2" type="ORF">LIER_34441</name>
</gene>
<proteinExistence type="predicted"/>
<protein>
    <submittedName>
        <fullName evidence="2">Uncharacterized protein</fullName>
    </submittedName>
</protein>
<evidence type="ECO:0000313" key="2">
    <source>
        <dbReference type="EMBL" id="GAA0187153.1"/>
    </source>
</evidence>
<dbReference type="GO" id="GO:0005634">
    <property type="term" value="C:nucleus"/>
    <property type="evidence" value="ECO:0007669"/>
    <property type="project" value="TreeGrafter"/>
</dbReference>
<dbReference type="GO" id="GO:0009630">
    <property type="term" value="P:gravitropism"/>
    <property type="evidence" value="ECO:0007669"/>
    <property type="project" value="TreeGrafter"/>
</dbReference>
<keyword evidence="1" id="KW-0175">Coiled coil</keyword>
<dbReference type="EMBL" id="BAABME010014411">
    <property type="protein sequence ID" value="GAA0187153.1"/>
    <property type="molecule type" value="Genomic_DNA"/>
</dbReference>
<name>A0AAV3RZI6_LITER</name>
<comment type="caution">
    <text evidence="2">The sequence shown here is derived from an EMBL/GenBank/DDBJ whole genome shotgun (WGS) entry which is preliminary data.</text>
</comment>
<dbReference type="PANTHER" id="PTHR34946">
    <property type="entry name" value="OS03G0310200 PROTEIN"/>
    <property type="match status" value="1"/>
</dbReference>